<proteinExistence type="predicted"/>
<dbReference type="Pfam" id="PF11151">
    <property type="entry name" value="DUF2929"/>
    <property type="match status" value="1"/>
</dbReference>
<dbReference type="RefSeq" id="WP_278018074.1">
    <property type="nucleotide sequence ID" value="NZ_JARRRY010000003.1"/>
</dbReference>
<name>A0ABT6H6A2_9BACI</name>
<dbReference type="Proteomes" id="UP001218246">
    <property type="component" value="Unassembled WGS sequence"/>
</dbReference>
<protein>
    <submittedName>
        <fullName evidence="2">YjzD family protein</fullName>
    </submittedName>
</protein>
<dbReference type="InterPro" id="IPR021324">
    <property type="entry name" value="DUF2929"/>
</dbReference>
<evidence type="ECO:0000313" key="3">
    <source>
        <dbReference type="Proteomes" id="UP001218246"/>
    </source>
</evidence>
<evidence type="ECO:0000313" key="2">
    <source>
        <dbReference type="EMBL" id="MDG5753971.1"/>
    </source>
</evidence>
<keyword evidence="1" id="KW-0472">Membrane</keyword>
<sequence>MQFITAFLWSFFLMQMASYVISSMTDSTYDFVQATILSVVVGVIVVAMTALIPNEPVEHH</sequence>
<keyword evidence="1" id="KW-1133">Transmembrane helix</keyword>
<reference evidence="2 3" key="1">
    <citation type="submission" date="2023-04" db="EMBL/GenBank/DDBJ databases">
        <title>Ectobacillus antri isolated from activated sludge.</title>
        <authorList>
            <person name="Yan P."/>
            <person name="Liu X."/>
        </authorList>
    </citation>
    <scope>NUCLEOTIDE SEQUENCE [LARGE SCALE GENOMIC DNA]</scope>
    <source>
        <strain evidence="2 3">C18H</strain>
    </source>
</reference>
<gene>
    <name evidence="2" type="ORF">P6P90_08285</name>
</gene>
<comment type="caution">
    <text evidence="2">The sequence shown here is derived from an EMBL/GenBank/DDBJ whole genome shotgun (WGS) entry which is preliminary data.</text>
</comment>
<feature type="transmembrane region" description="Helical" evidence="1">
    <location>
        <begin position="32"/>
        <end position="52"/>
    </location>
</feature>
<evidence type="ECO:0000256" key="1">
    <source>
        <dbReference type="SAM" id="Phobius"/>
    </source>
</evidence>
<organism evidence="2 3">
    <name type="scientific">Ectobacillus antri</name>
    <dbReference type="NCBI Taxonomy" id="2486280"/>
    <lineage>
        <taxon>Bacteria</taxon>
        <taxon>Bacillati</taxon>
        <taxon>Bacillota</taxon>
        <taxon>Bacilli</taxon>
        <taxon>Bacillales</taxon>
        <taxon>Bacillaceae</taxon>
        <taxon>Ectobacillus</taxon>
    </lineage>
</organism>
<dbReference type="EMBL" id="JARULN010000005">
    <property type="protein sequence ID" value="MDG5753971.1"/>
    <property type="molecule type" value="Genomic_DNA"/>
</dbReference>
<keyword evidence="3" id="KW-1185">Reference proteome</keyword>
<accession>A0ABT6H6A2</accession>
<keyword evidence="1" id="KW-0812">Transmembrane</keyword>